<proteinExistence type="inferred from homology"/>
<keyword evidence="6" id="KW-1185">Reference proteome</keyword>
<dbReference type="Gene3D" id="2.30.110.10">
    <property type="entry name" value="Electron Transport, Fmn-binding Protein, Chain A"/>
    <property type="match status" value="1"/>
</dbReference>
<evidence type="ECO:0000313" key="6">
    <source>
        <dbReference type="Proteomes" id="UP000538666"/>
    </source>
</evidence>
<dbReference type="GO" id="GO:0016646">
    <property type="term" value="F:oxidoreductase activity, acting on the CH-NH group of donors, NAD or NADP as acceptor"/>
    <property type="evidence" value="ECO:0007669"/>
    <property type="project" value="UniProtKB-ARBA"/>
</dbReference>
<gene>
    <name evidence="5" type="ORF">HNQ77_003015</name>
</gene>
<reference evidence="5 6" key="1">
    <citation type="submission" date="2020-08" db="EMBL/GenBank/DDBJ databases">
        <title>Genomic Encyclopedia of Type Strains, Phase IV (KMG-IV): sequencing the most valuable type-strain genomes for metagenomic binning, comparative biology and taxonomic classification.</title>
        <authorList>
            <person name="Goeker M."/>
        </authorList>
    </citation>
    <scope>NUCLEOTIDE SEQUENCE [LARGE SCALE GENOMIC DNA]</scope>
    <source>
        <strain evidence="5 6">DSM 103733</strain>
    </source>
</reference>
<dbReference type="AlphaFoldDB" id="A0A841JZC5"/>
<comment type="similarity">
    <text evidence="3">Belongs to the flavoredoxin family.</text>
</comment>
<dbReference type="SUPFAM" id="SSF50475">
    <property type="entry name" value="FMN-binding split barrel"/>
    <property type="match status" value="1"/>
</dbReference>
<comment type="caution">
    <text evidence="5">The sequence shown here is derived from an EMBL/GenBank/DDBJ whole genome shotgun (WGS) entry which is preliminary data.</text>
</comment>
<dbReference type="InterPro" id="IPR012349">
    <property type="entry name" value="Split_barrel_FMN-bd"/>
</dbReference>
<evidence type="ECO:0000313" key="5">
    <source>
        <dbReference type="EMBL" id="MBB6145059.1"/>
    </source>
</evidence>
<dbReference type="OrthoDB" id="9794638at2"/>
<dbReference type="EMBL" id="JACHEK010000005">
    <property type="protein sequence ID" value="MBB6145059.1"/>
    <property type="molecule type" value="Genomic_DNA"/>
</dbReference>
<keyword evidence="2" id="KW-0285">Flavoprotein</keyword>
<evidence type="ECO:0000256" key="2">
    <source>
        <dbReference type="ARBA" id="ARBA00022630"/>
    </source>
</evidence>
<dbReference type="RefSeq" id="WP_050059411.1">
    <property type="nucleotide sequence ID" value="NZ_JACHEK010000005.1"/>
</dbReference>
<dbReference type="PANTHER" id="PTHR43567">
    <property type="entry name" value="FLAVOREDOXIN-RELATED-RELATED"/>
    <property type="match status" value="1"/>
</dbReference>
<evidence type="ECO:0000259" key="4">
    <source>
        <dbReference type="Pfam" id="PF01613"/>
    </source>
</evidence>
<dbReference type="InterPro" id="IPR002563">
    <property type="entry name" value="Flavin_Rdtase-like_dom"/>
</dbReference>
<evidence type="ECO:0000256" key="1">
    <source>
        <dbReference type="ARBA" id="ARBA00001917"/>
    </source>
</evidence>
<protein>
    <submittedName>
        <fullName evidence="5">Flavin reductase (DIM6/NTAB) family NADH-FMN oxidoreductase RutF</fullName>
    </submittedName>
</protein>
<sequence>MHKTIEPSILYFGTPVVLISTRNEDGTINVAPMSSAWFLGWSCMVGLASGSKTTENLLREQECVLNFPSVAQVGAVNSLARTTGSNPVPAWKQTTGYRYVKDKLGAAGLTTLPSELIHTPRITECPVQMEAVLQAGHPFGGFEVQRAYGTDLEEAFVTAFELKIVRVHVEENLLLDGKANHVDSDKWKPLIMSFAHFYGLADGQIIPSTLAEIPEELYRPAERMGDSRQTQEA</sequence>
<accession>A0A841JZC5</accession>
<feature type="domain" description="Flavin reductase like" evidence="4">
    <location>
        <begin position="12"/>
        <end position="174"/>
    </location>
</feature>
<dbReference type="Proteomes" id="UP000538666">
    <property type="component" value="Unassembled WGS sequence"/>
</dbReference>
<organism evidence="5 6">
    <name type="scientific">Silvibacterium bohemicum</name>
    <dbReference type="NCBI Taxonomy" id="1577686"/>
    <lineage>
        <taxon>Bacteria</taxon>
        <taxon>Pseudomonadati</taxon>
        <taxon>Acidobacteriota</taxon>
        <taxon>Terriglobia</taxon>
        <taxon>Terriglobales</taxon>
        <taxon>Acidobacteriaceae</taxon>
        <taxon>Silvibacterium</taxon>
    </lineage>
</organism>
<dbReference type="GO" id="GO:0010181">
    <property type="term" value="F:FMN binding"/>
    <property type="evidence" value="ECO:0007669"/>
    <property type="project" value="InterPro"/>
</dbReference>
<dbReference type="Pfam" id="PF01613">
    <property type="entry name" value="Flavin_Reduct"/>
    <property type="match status" value="1"/>
</dbReference>
<dbReference type="PANTHER" id="PTHR43567:SF1">
    <property type="entry name" value="FLAVOREDOXIN"/>
    <property type="match status" value="1"/>
</dbReference>
<comment type="cofactor">
    <cofactor evidence="1">
        <name>FMN</name>
        <dbReference type="ChEBI" id="CHEBI:58210"/>
    </cofactor>
</comment>
<dbReference type="InterPro" id="IPR052174">
    <property type="entry name" value="Flavoredoxin"/>
</dbReference>
<evidence type="ECO:0000256" key="3">
    <source>
        <dbReference type="ARBA" id="ARBA00038054"/>
    </source>
</evidence>
<name>A0A841JZC5_9BACT</name>